<dbReference type="Pfam" id="PF25273">
    <property type="entry name" value="DUF7869"/>
    <property type="match status" value="1"/>
</dbReference>
<dbReference type="InterPro" id="IPR057191">
    <property type="entry name" value="DUF7869"/>
</dbReference>
<dbReference type="PANTHER" id="PTHR34415">
    <property type="entry name" value="INTEGRASE CATALYTIC DOMAIN-CONTAINING PROTEIN"/>
    <property type="match status" value="1"/>
</dbReference>
<dbReference type="PANTHER" id="PTHR34415:SF1">
    <property type="entry name" value="INTEGRASE CATALYTIC DOMAIN-CONTAINING PROTEIN"/>
    <property type="match status" value="1"/>
</dbReference>
<evidence type="ECO:0000313" key="2">
    <source>
        <dbReference type="EMBL" id="ETO58912.1"/>
    </source>
</evidence>
<proteinExistence type="predicted"/>
<organism evidence="2 3">
    <name type="scientific">Phytophthora nicotianae P1976</name>
    <dbReference type="NCBI Taxonomy" id="1317066"/>
    <lineage>
        <taxon>Eukaryota</taxon>
        <taxon>Sar</taxon>
        <taxon>Stramenopiles</taxon>
        <taxon>Oomycota</taxon>
        <taxon>Peronosporomycetes</taxon>
        <taxon>Peronosporales</taxon>
        <taxon>Peronosporaceae</taxon>
        <taxon>Phytophthora</taxon>
    </lineage>
</organism>
<dbReference type="AlphaFoldDB" id="A0A080YX01"/>
<reference evidence="2 3" key="1">
    <citation type="submission" date="2013-11" db="EMBL/GenBank/DDBJ databases">
        <title>The Genome Sequence of Phytophthora parasitica P1976.</title>
        <authorList>
            <consortium name="The Broad Institute Genomics Platform"/>
            <person name="Russ C."/>
            <person name="Tyler B."/>
            <person name="Panabieres F."/>
            <person name="Shan W."/>
            <person name="Tripathy S."/>
            <person name="Grunwald N."/>
            <person name="Machado M."/>
            <person name="Johnson C.S."/>
            <person name="Walker B."/>
            <person name="Young S."/>
            <person name="Zeng Q."/>
            <person name="Gargeya S."/>
            <person name="Fitzgerald M."/>
            <person name="Haas B."/>
            <person name="Abouelleil A."/>
            <person name="Allen A.W."/>
            <person name="Alvarado L."/>
            <person name="Arachchi H.M."/>
            <person name="Berlin A.M."/>
            <person name="Chapman S.B."/>
            <person name="Gainer-Dewar J."/>
            <person name="Goldberg J."/>
            <person name="Griggs A."/>
            <person name="Gujja S."/>
            <person name="Hansen M."/>
            <person name="Howarth C."/>
            <person name="Imamovic A."/>
            <person name="Ireland A."/>
            <person name="Larimer J."/>
            <person name="McCowan C."/>
            <person name="Murphy C."/>
            <person name="Pearson M."/>
            <person name="Poon T.W."/>
            <person name="Priest M."/>
            <person name="Roberts A."/>
            <person name="Saif S."/>
            <person name="Shea T."/>
            <person name="Sisk P."/>
            <person name="Sykes S."/>
            <person name="Wortman J."/>
            <person name="Nusbaum C."/>
            <person name="Birren B."/>
        </authorList>
    </citation>
    <scope>NUCLEOTIDE SEQUENCE [LARGE SCALE GENOMIC DNA]</scope>
    <source>
        <strain evidence="2 3">P1976</strain>
    </source>
</reference>
<dbReference type="Proteomes" id="UP000028582">
    <property type="component" value="Unassembled WGS sequence"/>
</dbReference>
<gene>
    <name evidence="2" type="ORF">F444_22711</name>
</gene>
<protein>
    <recommendedName>
        <fullName evidence="1">DUF7869 domain-containing protein</fullName>
    </recommendedName>
</protein>
<evidence type="ECO:0000313" key="3">
    <source>
        <dbReference type="Proteomes" id="UP000028582"/>
    </source>
</evidence>
<accession>A0A080YX01</accession>
<name>A0A080YX01_PHYNI</name>
<sequence>MAFSVRILRYPAQWYFLSLINVNVFGIYYANQGIQLNYVYDRSTAGKGMDEVNSMLHHFITNKYVVRMLLARAQLGDLETVELKLFIKGHPKKSVDRCFDHIRKQFAKQDVWTTDQMFEVINAAASSSARVHVPRRMES</sequence>
<dbReference type="EMBL" id="ANJA01004619">
    <property type="protein sequence ID" value="ETO58912.1"/>
    <property type="molecule type" value="Genomic_DNA"/>
</dbReference>
<feature type="domain" description="DUF7869" evidence="1">
    <location>
        <begin position="62"/>
        <end position="129"/>
    </location>
</feature>
<comment type="caution">
    <text evidence="2">The sequence shown here is derived from an EMBL/GenBank/DDBJ whole genome shotgun (WGS) entry which is preliminary data.</text>
</comment>
<evidence type="ECO:0000259" key="1">
    <source>
        <dbReference type="Pfam" id="PF25273"/>
    </source>
</evidence>